<feature type="transmembrane region" description="Helical" evidence="1">
    <location>
        <begin position="333"/>
        <end position="352"/>
    </location>
</feature>
<dbReference type="Gene3D" id="3.30.70.1320">
    <property type="entry name" value="Multidrug efflux transporter AcrB pore domain like"/>
    <property type="match status" value="1"/>
</dbReference>
<dbReference type="Gene3D" id="3.30.2090.10">
    <property type="entry name" value="Multidrug efflux transporter AcrB TolC docking domain, DN and DC subdomains"/>
    <property type="match status" value="2"/>
</dbReference>
<feature type="transmembrane region" description="Helical" evidence="1">
    <location>
        <begin position="863"/>
        <end position="883"/>
    </location>
</feature>
<gene>
    <name evidence="2" type="ORF">KP803_02500</name>
</gene>
<dbReference type="Gene3D" id="3.30.70.1430">
    <property type="entry name" value="Multidrug efflux transporter AcrB pore domain"/>
    <property type="match status" value="2"/>
</dbReference>
<feature type="transmembrane region" description="Helical" evidence="1">
    <location>
        <begin position="7"/>
        <end position="34"/>
    </location>
</feature>
<accession>A0A9X1XFJ2</accession>
<dbReference type="SUPFAM" id="SSF82693">
    <property type="entry name" value="Multidrug efflux transporter AcrB pore domain, PN1, PN2, PC1 and PC2 subdomains"/>
    <property type="match status" value="2"/>
</dbReference>
<feature type="transmembrane region" description="Helical" evidence="1">
    <location>
        <begin position="993"/>
        <end position="1019"/>
    </location>
</feature>
<evidence type="ECO:0000313" key="2">
    <source>
        <dbReference type="EMBL" id="MCK6262142.1"/>
    </source>
</evidence>
<reference evidence="2" key="1">
    <citation type="submission" date="2021-11" db="EMBL/GenBank/DDBJ databases">
        <title>Vibrio ZSDE26 sp. nov. and Vibrio ZSDZ34 sp. nov., isolated from coastal seawater in Qingdao.</title>
        <authorList>
            <person name="Zhang P."/>
        </authorList>
    </citation>
    <scope>NUCLEOTIDE SEQUENCE</scope>
    <source>
        <strain evidence="2">ZSDE26</strain>
    </source>
</reference>
<dbReference type="Gene3D" id="3.30.70.1440">
    <property type="entry name" value="Multidrug efflux transporter AcrB pore domain"/>
    <property type="match status" value="1"/>
</dbReference>
<feature type="transmembrane region" description="Helical" evidence="1">
    <location>
        <begin position="890"/>
        <end position="910"/>
    </location>
</feature>
<dbReference type="EMBL" id="JAJHVV010000001">
    <property type="protein sequence ID" value="MCK6262142.1"/>
    <property type="molecule type" value="Genomic_DNA"/>
</dbReference>
<evidence type="ECO:0000256" key="1">
    <source>
        <dbReference type="SAM" id="Phobius"/>
    </source>
</evidence>
<feature type="transmembrane region" description="Helical" evidence="1">
    <location>
        <begin position="530"/>
        <end position="550"/>
    </location>
</feature>
<dbReference type="AlphaFoldDB" id="A0A9X1XFJ2"/>
<dbReference type="GO" id="GO:0005886">
    <property type="term" value="C:plasma membrane"/>
    <property type="evidence" value="ECO:0007669"/>
    <property type="project" value="TreeGrafter"/>
</dbReference>
<keyword evidence="1" id="KW-0472">Membrane</keyword>
<sequence>MTKQRGIIAWFAHNPVAANLIMWLLIIGGTFSVFTLNKEVFPTIETNFVQVTVAYPGAAPQEIEEGINIKIEEAIKDIRGIKQVSSVAADSVGTVTVEVDSGYRPKDILDEIKLEVDAISTFPDSIEQPNIFQIKPKNLVMFVSIYGDLTDHEMKELAKQTRDEFTSLPAVSSADLIGALDYEIAIEVRERQLREYGLTFNDVAQAVQRSSFDLPGGSIRADDGNILLRTKAQAYREGDFTDIVIAANPDGSRILLSQVADVRDGFIDWDNYVRFNGYPAAIIQVNSVDSQDAVEISKQVNAWLDEHKKTLPSGVFMDSWLDLTHYLDGRLDMMVSNIVFGAILVFAILALFLNVKLAFWVMMGLPVCFLGAFFLMPHPPFGVTLNMVSLFAFILVLGIVVDDAIVTGESAAQEIENNGHSVDSVVTGVRKVATPATFGVLTTIVAFIPMLLISGPMKSLSEAVAWVVILCLIFSLVESKLILPAHLAHMKIKPNKNPNRFVKAKQAFNARLNTFVFERYKPFLQRCIQYRYSVLAAFIGVLMFSVALVMSGKVRWVFFPDMPSDYIHVTLEMEPAFSEARTIETAQLIEKSMHKMDEKIQQEYGSSVVDHYLVVKSSLTNIEFFVELSKAEDREVDGVQIADKWRAELPTLVGVNKLSFEAGGGAQTNTVTFELASDDLDALTAASDELKEKLRLYNGLYDISDNFSSGSSEIRLQIKPEAEALGLTLLDLASQVRHGFFGYEAQRLLRDKEEVKVMVRYPRDERRSIGHLENMLIRTPSGDRVPFSTVAEIELDDSYSSINRKDYRRALTVVANVNTNVAEPKKVIDDILTNFVPELATKYDGLTVKLGGASLDEQESMVALAQGALFVLLAVYTLLAIPLKSYTQPMIIMSVIPFGMIGALFGHLFLGLSMSMLSMTGIIALGGVVVNDSLVLVDYVNRARSEGKSITQAAIDSGCFRFRAVILTSLTTFFGLVPMMLETSLQAQVMIPMAVSLAFGILFSTFVTLLLVPILYLVLNDIKRGSSKFYQWWWKPESEA</sequence>
<dbReference type="InterPro" id="IPR001036">
    <property type="entry name" value="Acrflvin-R"/>
</dbReference>
<keyword evidence="1" id="KW-1133">Transmembrane helix</keyword>
<feature type="transmembrane region" description="Helical" evidence="1">
    <location>
        <begin position="438"/>
        <end position="457"/>
    </location>
</feature>
<dbReference type="GO" id="GO:0042910">
    <property type="term" value="F:xenobiotic transmembrane transporter activity"/>
    <property type="evidence" value="ECO:0007669"/>
    <property type="project" value="TreeGrafter"/>
</dbReference>
<dbReference type="Proteomes" id="UP001139559">
    <property type="component" value="Unassembled WGS sequence"/>
</dbReference>
<feature type="transmembrane region" description="Helical" evidence="1">
    <location>
        <begin position="463"/>
        <end position="483"/>
    </location>
</feature>
<keyword evidence="1" id="KW-0812">Transmembrane</keyword>
<dbReference type="RefSeq" id="WP_248007246.1">
    <property type="nucleotide sequence ID" value="NZ_JAJHVV010000001.1"/>
</dbReference>
<dbReference type="SUPFAM" id="SSF82714">
    <property type="entry name" value="Multidrug efflux transporter AcrB TolC docking domain, DN and DC subdomains"/>
    <property type="match status" value="2"/>
</dbReference>
<organism evidence="2 3">
    <name type="scientific">Vibrio amylolyticus</name>
    <dbReference type="NCBI Taxonomy" id="2847292"/>
    <lineage>
        <taxon>Bacteria</taxon>
        <taxon>Pseudomonadati</taxon>
        <taxon>Pseudomonadota</taxon>
        <taxon>Gammaproteobacteria</taxon>
        <taxon>Vibrionales</taxon>
        <taxon>Vibrionaceae</taxon>
        <taxon>Vibrio</taxon>
    </lineage>
</organism>
<name>A0A9X1XFJ2_9VIBR</name>
<dbReference type="Pfam" id="PF00873">
    <property type="entry name" value="ACR_tran"/>
    <property type="match status" value="1"/>
</dbReference>
<protein>
    <submittedName>
        <fullName evidence="2">Efflux RND transporter permease subunit</fullName>
    </submittedName>
</protein>
<dbReference type="PANTHER" id="PTHR32063">
    <property type="match status" value="1"/>
</dbReference>
<feature type="transmembrane region" description="Helical" evidence="1">
    <location>
        <begin position="381"/>
        <end position="401"/>
    </location>
</feature>
<feature type="transmembrane region" description="Helical" evidence="1">
    <location>
        <begin position="960"/>
        <end position="981"/>
    </location>
</feature>
<feature type="transmembrane region" description="Helical" evidence="1">
    <location>
        <begin position="916"/>
        <end position="940"/>
    </location>
</feature>
<proteinExistence type="predicted"/>
<dbReference type="PRINTS" id="PR00702">
    <property type="entry name" value="ACRIFLAVINRP"/>
</dbReference>
<keyword evidence="3" id="KW-1185">Reference proteome</keyword>
<dbReference type="InterPro" id="IPR027463">
    <property type="entry name" value="AcrB_DN_DC_subdom"/>
</dbReference>
<evidence type="ECO:0000313" key="3">
    <source>
        <dbReference type="Proteomes" id="UP001139559"/>
    </source>
</evidence>
<feature type="transmembrane region" description="Helical" evidence="1">
    <location>
        <begin position="357"/>
        <end position="375"/>
    </location>
</feature>
<dbReference type="PANTHER" id="PTHR32063:SF33">
    <property type="entry name" value="RND SUPERFAMILY EFFLUX PUMP PERMEASE COMPONENT"/>
    <property type="match status" value="1"/>
</dbReference>
<dbReference type="Gene3D" id="1.20.1640.10">
    <property type="entry name" value="Multidrug efflux transporter AcrB transmembrane domain"/>
    <property type="match status" value="2"/>
</dbReference>
<comment type="caution">
    <text evidence="2">The sequence shown here is derived from an EMBL/GenBank/DDBJ whole genome shotgun (WGS) entry which is preliminary data.</text>
</comment>
<dbReference type="SUPFAM" id="SSF82866">
    <property type="entry name" value="Multidrug efflux transporter AcrB transmembrane domain"/>
    <property type="match status" value="2"/>
</dbReference>